<evidence type="ECO:0000313" key="2">
    <source>
        <dbReference type="Proteomes" id="UP000634136"/>
    </source>
</evidence>
<dbReference type="Proteomes" id="UP000634136">
    <property type="component" value="Unassembled WGS sequence"/>
</dbReference>
<gene>
    <name evidence="1" type="ORF">G2W53_021773</name>
</gene>
<dbReference type="AlphaFoldDB" id="A0A834TLW9"/>
<keyword evidence="2" id="KW-1185">Reference proteome</keyword>
<accession>A0A834TLW9</accession>
<proteinExistence type="predicted"/>
<dbReference type="EMBL" id="JAAIUW010000007">
    <property type="protein sequence ID" value="KAF7823629.1"/>
    <property type="molecule type" value="Genomic_DNA"/>
</dbReference>
<evidence type="ECO:0000313" key="1">
    <source>
        <dbReference type="EMBL" id="KAF7823629.1"/>
    </source>
</evidence>
<protein>
    <submittedName>
        <fullName evidence="1">Uncharacterized protein</fullName>
    </submittedName>
</protein>
<organism evidence="1 2">
    <name type="scientific">Senna tora</name>
    <dbReference type="NCBI Taxonomy" id="362788"/>
    <lineage>
        <taxon>Eukaryota</taxon>
        <taxon>Viridiplantae</taxon>
        <taxon>Streptophyta</taxon>
        <taxon>Embryophyta</taxon>
        <taxon>Tracheophyta</taxon>
        <taxon>Spermatophyta</taxon>
        <taxon>Magnoliopsida</taxon>
        <taxon>eudicotyledons</taxon>
        <taxon>Gunneridae</taxon>
        <taxon>Pentapetalae</taxon>
        <taxon>rosids</taxon>
        <taxon>fabids</taxon>
        <taxon>Fabales</taxon>
        <taxon>Fabaceae</taxon>
        <taxon>Caesalpinioideae</taxon>
        <taxon>Cassia clade</taxon>
        <taxon>Senna</taxon>
    </lineage>
</organism>
<name>A0A834TLW9_9FABA</name>
<sequence>MLLNACVLVLTENLKFGSFFKSVSSFFFSGSLLHSISPLHHQSLSSPSNSTPFIALHTIVESRKGVITEKGRHHHLCLTRCRHRLCLFLRWTEKAKQGIPDARAEDSVFPVLKLFFALFSILLRSNFIRTMRDLISLFGKAFTAEIEAKQIAYCYFCCCM</sequence>
<reference evidence="1" key="1">
    <citation type="submission" date="2020-09" db="EMBL/GenBank/DDBJ databases">
        <title>Genome-Enabled Discovery of Anthraquinone Biosynthesis in Senna tora.</title>
        <authorList>
            <person name="Kang S.-H."/>
            <person name="Pandey R.P."/>
            <person name="Lee C.-M."/>
            <person name="Sim J.-S."/>
            <person name="Jeong J.-T."/>
            <person name="Choi B.-S."/>
            <person name="Jung M."/>
            <person name="Ginzburg D."/>
            <person name="Zhao K."/>
            <person name="Won S.Y."/>
            <person name="Oh T.-J."/>
            <person name="Yu Y."/>
            <person name="Kim N.-H."/>
            <person name="Lee O.R."/>
            <person name="Lee T.-H."/>
            <person name="Bashyal P."/>
            <person name="Kim T.-S."/>
            <person name="Lee W.-H."/>
            <person name="Kawkins C."/>
            <person name="Kim C.-K."/>
            <person name="Kim J.S."/>
            <person name="Ahn B.O."/>
            <person name="Rhee S.Y."/>
            <person name="Sohng J.K."/>
        </authorList>
    </citation>
    <scope>NUCLEOTIDE SEQUENCE</scope>
    <source>
        <tissue evidence="1">Leaf</tissue>
    </source>
</reference>
<comment type="caution">
    <text evidence="1">The sequence shown here is derived from an EMBL/GenBank/DDBJ whole genome shotgun (WGS) entry which is preliminary data.</text>
</comment>